<organism evidence="1 2">
    <name type="scientific">Araneus ventricosus</name>
    <name type="common">Orbweaver spider</name>
    <name type="synonym">Epeira ventricosa</name>
    <dbReference type="NCBI Taxonomy" id="182803"/>
    <lineage>
        <taxon>Eukaryota</taxon>
        <taxon>Metazoa</taxon>
        <taxon>Ecdysozoa</taxon>
        <taxon>Arthropoda</taxon>
        <taxon>Chelicerata</taxon>
        <taxon>Arachnida</taxon>
        <taxon>Araneae</taxon>
        <taxon>Araneomorphae</taxon>
        <taxon>Entelegynae</taxon>
        <taxon>Araneoidea</taxon>
        <taxon>Araneidae</taxon>
        <taxon>Araneus</taxon>
    </lineage>
</organism>
<protein>
    <recommendedName>
        <fullName evidence="3">Tc1-like transposase DDE domain-containing protein</fullName>
    </recommendedName>
</protein>
<keyword evidence="2" id="KW-1185">Reference proteome</keyword>
<dbReference type="Gene3D" id="3.30.420.10">
    <property type="entry name" value="Ribonuclease H-like superfamily/Ribonuclease H"/>
    <property type="match status" value="1"/>
</dbReference>
<evidence type="ECO:0000313" key="2">
    <source>
        <dbReference type="Proteomes" id="UP000499080"/>
    </source>
</evidence>
<evidence type="ECO:0000313" key="1">
    <source>
        <dbReference type="EMBL" id="GBL61923.1"/>
    </source>
</evidence>
<dbReference type="OrthoDB" id="4843387at2759"/>
<dbReference type="GO" id="GO:0003676">
    <property type="term" value="F:nucleic acid binding"/>
    <property type="evidence" value="ECO:0007669"/>
    <property type="project" value="InterPro"/>
</dbReference>
<dbReference type="Proteomes" id="UP000499080">
    <property type="component" value="Unassembled WGS sequence"/>
</dbReference>
<dbReference type="EMBL" id="BGPR01076643">
    <property type="protein sequence ID" value="GBL61923.1"/>
    <property type="molecule type" value="Genomic_DNA"/>
</dbReference>
<comment type="caution">
    <text evidence="1">The sequence shown here is derived from an EMBL/GenBank/DDBJ whole genome shotgun (WGS) entry which is preliminary data.</text>
</comment>
<proteinExistence type="predicted"/>
<dbReference type="InterPro" id="IPR036397">
    <property type="entry name" value="RNaseH_sf"/>
</dbReference>
<accession>A0A4Y1ZQD3</accession>
<sequence length="104" mass="12519">MAFLIPMCKNRYQVIRYYYVRLIGANFLLHDFYAGAQRFCMLVDYLQQQTIQRMEWPSRYPHLNPIEHVWDALGRLATAFRLLPQILTQFSQFYKKNGCCFLLT</sequence>
<gene>
    <name evidence="1" type="ORF">AVEN_116090_1</name>
</gene>
<reference evidence="1 2" key="1">
    <citation type="journal article" date="2019" name="Sci. Rep.">
        <title>Orb-weaving spider Araneus ventricosus genome elucidates the spidroin gene catalogue.</title>
        <authorList>
            <person name="Kono N."/>
            <person name="Nakamura H."/>
            <person name="Ohtoshi R."/>
            <person name="Moran D.A.P."/>
            <person name="Shinohara A."/>
            <person name="Yoshida Y."/>
            <person name="Fujiwara M."/>
            <person name="Mori M."/>
            <person name="Tomita M."/>
            <person name="Arakawa K."/>
        </authorList>
    </citation>
    <scope>NUCLEOTIDE SEQUENCE [LARGE SCALE GENOMIC DNA]</scope>
</reference>
<evidence type="ECO:0008006" key="3">
    <source>
        <dbReference type="Google" id="ProtNLM"/>
    </source>
</evidence>
<name>A0A4Y1ZQD3_ARAVE</name>
<dbReference type="AlphaFoldDB" id="A0A4Y1ZQD3"/>